<dbReference type="Proteomes" id="UP001596020">
    <property type="component" value="Unassembled WGS sequence"/>
</dbReference>
<comment type="catalytic activity">
    <reaction evidence="14 15">
        <text>ATP + H2O = ADP + phosphate + H(+)</text>
        <dbReference type="Rhea" id="RHEA:13065"/>
        <dbReference type="ChEBI" id="CHEBI:15377"/>
        <dbReference type="ChEBI" id="CHEBI:15378"/>
        <dbReference type="ChEBI" id="CHEBI:30616"/>
        <dbReference type="ChEBI" id="CHEBI:43474"/>
        <dbReference type="ChEBI" id="CHEBI:456216"/>
        <dbReference type="EC" id="5.6.2.4"/>
    </reaction>
</comment>
<dbReference type="NCBIfam" id="NF008165">
    <property type="entry name" value="PRK10917.1-3"/>
    <property type="match status" value="1"/>
</dbReference>
<keyword evidence="7 15" id="KW-0067">ATP-binding</keyword>
<evidence type="ECO:0000256" key="1">
    <source>
        <dbReference type="ARBA" id="ARBA00007504"/>
    </source>
</evidence>
<keyword evidence="4 15" id="KW-0227">DNA damage</keyword>
<keyword evidence="6 15" id="KW-0347">Helicase</keyword>
<dbReference type="GO" id="GO:0003678">
    <property type="term" value="F:DNA helicase activity"/>
    <property type="evidence" value="ECO:0007669"/>
    <property type="project" value="UniProtKB-EC"/>
</dbReference>
<evidence type="ECO:0000256" key="5">
    <source>
        <dbReference type="ARBA" id="ARBA00022801"/>
    </source>
</evidence>
<evidence type="ECO:0000256" key="2">
    <source>
        <dbReference type="ARBA" id="ARBA00017846"/>
    </source>
</evidence>
<comment type="function">
    <text evidence="15">Plays a critical role in recombination and DNA repair. Helps process Holliday junction intermediates to mature products by catalyzing branch migration. Has replication fork regression activity, unwinds stalled or blocked replication forks to make a HJ that can be resolved. Has a DNA unwinding activity characteristic of a DNA helicase with 3'-5' polarity.</text>
</comment>
<keyword evidence="3 15" id="KW-0547">Nucleotide-binding</keyword>
<dbReference type="EC" id="5.6.2.4" evidence="13 15"/>
<dbReference type="InterPro" id="IPR011545">
    <property type="entry name" value="DEAD/DEAH_box_helicase_dom"/>
</dbReference>
<evidence type="ECO:0000256" key="3">
    <source>
        <dbReference type="ARBA" id="ARBA00022741"/>
    </source>
</evidence>
<proteinExistence type="inferred from homology"/>
<dbReference type="RefSeq" id="WP_380079484.1">
    <property type="nucleotide sequence ID" value="NZ_JBHSGO010000199.1"/>
</dbReference>
<feature type="domain" description="Helicase ATP-binding" evidence="16">
    <location>
        <begin position="283"/>
        <end position="446"/>
    </location>
</feature>
<dbReference type="SUPFAM" id="SSF52540">
    <property type="entry name" value="P-loop containing nucleoside triphosphate hydrolases"/>
    <property type="match status" value="2"/>
</dbReference>
<dbReference type="PROSITE" id="PS51194">
    <property type="entry name" value="HELICASE_CTER"/>
    <property type="match status" value="1"/>
</dbReference>
<protein>
    <recommendedName>
        <fullName evidence="2 15">ATP-dependent DNA helicase RecG</fullName>
        <ecNumber evidence="13 15">5.6.2.4</ecNumber>
    </recommendedName>
</protein>
<evidence type="ECO:0000256" key="9">
    <source>
        <dbReference type="ARBA" id="ARBA00023172"/>
    </source>
</evidence>
<dbReference type="PANTHER" id="PTHR47964:SF1">
    <property type="entry name" value="ATP-DEPENDENT DNA HELICASE HOMOLOG RECG, CHLOROPLASTIC"/>
    <property type="match status" value="1"/>
</dbReference>
<comment type="caution">
    <text evidence="18">The sequence shown here is derived from an EMBL/GenBank/DDBJ whole genome shotgun (WGS) entry which is preliminary data.</text>
</comment>
<dbReference type="InterPro" id="IPR047112">
    <property type="entry name" value="RecG/Mfd"/>
</dbReference>
<dbReference type="CDD" id="cd04488">
    <property type="entry name" value="RecG_wedge_OBF"/>
    <property type="match status" value="1"/>
</dbReference>
<dbReference type="SUPFAM" id="SSF50249">
    <property type="entry name" value="Nucleic acid-binding proteins"/>
    <property type="match status" value="1"/>
</dbReference>
<keyword evidence="5 15" id="KW-0378">Hydrolase</keyword>
<dbReference type="SMART" id="SM00490">
    <property type="entry name" value="HELICc"/>
    <property type="match status" value="1"/>
</dbReference>
<accession>A0ABV9K8Q5</accession>
<dbReference type="EMBL" id="JBHSGO010000199">
    <property type="protein sequence ID" value="MFC4666427.1"/>
    <property type="molecule type" value="Genomic_DNA"/>
</dbReference>
<evidence type="ECO:0000256" key="7">
    <source>
        <dbReference type="ARBA" id="ARBA00022840"/>
    </source>
</evidence>
<feature type="domain" description="Helicase C-terminal" evidence="17">
    <location>
        <begin position="465"/>
        <end position="625"/>
    </location>
</feature>
<evidence type="ECO:0000256" key="11">
    <source>
        <dbReference type="ARBA" id="ARBA00023235"/>
    </source>
</evidence>
<dbReference type="NCBIfam" id="NF008168">
    <property type="entry name" value="PRK10917.2-2"/>
    <property type="match status" value="1"/>
</dbReference>
<dbReference type="InterPro" id="IPR012340">
    <property type="entry name" value="NA-bd_OB-fold"/>
</dbReference>
<dbReference type="SMART" id="SM00487">
    <property type="entry name" value="DEXDc"/>
    <property type="match status" value="1"/>
</dbReference>
<sequence length="700" mass="79975">MDELLRTSIKFLAGVGPKRAEMLKKEIDVESFDDLLNYYPYRYVDRSKFYRTNELLPDMPYVQLKGYIRHYYEEGNGRQKRLKAIFSDEYGSIELIWFAGYRYIQQMFPEGRQYIVFGKPSYYLNSFNMPHPEIDTEETASMVSGGLVPMYHTTETMKRSGITSRKIQELVYKLLKSTRGKIEETLPEYIIKHYGLPALPDAIRMIHYPQNPEELRLAKYRLKFEELFYLELKLELSKEGRKTRFLGEKFAVVGDYFNSFYLNHLPFDLTNAQKRVVKEIRTDCGSGCQMNRLVQGDVGSGKTMVALLAMLLALDNGCQACMMAPTEILARQHHEGLSELLKPMGIEVGLLIGSTTKKQREKLLPKLASGELKIIVGTHALIEPNIIFHRLGMAVIDEQHRFGVEQRAKLWIKNPNKLPHVLIMSATPIPRTLAMTLYGDLDISIIDELPPGRKPVYTEHRFDDNMHPIFMFLHREIKKGRQVYVVFPMIEETEKADIKSLEEGYDLYASNFGQEKVTLVHGKMNAREKKRVMDTFVSGEKKILLATTVIEVGVNVPNASVMIIENADRFGLSQLHQLRGRVGRGAEQSYCILLTSSKVGNEARKRIEVMCSTNDGFIVAEEDMKQRGFGEIEGTRQSGKELMLKIANPASDGQLVAITKREAASIVAMDPSLTLEHNVVLKERLLWLDRNGQEAYSNIS</sequence>
<dbReference type="Gene3D" id="2.40.50.140">
    <property type="entry name" value="Nucleic acid-binding proteins"/>
    <property type="match status" value="1"/>
</dbReference>
<name>A0ABV9K8Q5_9PORP</name>
<evidence type="ECO:0000256" key="6">
    <source>
        <dbReference type="ARBA" id="ARBA00022806"/>
    </source>
</evidence>
<gene>
    <name evidence="18" type="primary">recG</name>
    <name evidence="18" type="ORF">ACFO3G_07435</name>
</gene>
<dbReference type="GO" id="GO:0016787">
    <property type="term" value="F:hydrolase activity"/>
    <property type="evidence" value="ECO:0007669"/>
    <property type="project" value="UniProtKB-KW"/>
</dbReference>
<evidence type="ECO:0000256" key="13">
    <source>
        <dbReference type="ARBA" id="ARBA00034808"/>
    </source>
</evidence>
<dbReference type="PANTHER" id="PTHR47964">
    <property type="entry name" value="ATP-DEPENDENT DNA HELICASE HOMOLOG RECG, CHLOROPLASTIC"/>
    <property type="match status" value="1"/>
</dbReference>
<comment type="catalytic activity">
    <reaction evidence="12 15">
        <text>Couples ATP hydrolysis with the unwinding of duplex DNA by translocating in the 3'-5' direction.</text>
        <dbReference type="EC" id="5.6.2.4"/>
    </reaction>
</comment>
<evidence type="ECO:0000313" key="19">
    <source>
        <dbReference type="Proteomes" id="UP001596020"/>
    </source>
</evidence>
<dbReference type="NCBIfam" id="TIGR00643">
    <property type="entry name" value="recG"/>
    <property type="match status" value="1"/>
</dbReference>
<keyword evidence="11" id="KW-0413">Isomerase</keyword>
<evidence type="ECO:0000256" key="10">
    <source>
        <dbReference type="ARBA" id="ARBA00023204"/>
    </source>
</evidence>
<evidence type="ECO:0000259" key="17">
    <source>
        <dbReference type="PROSITE" id="PS51194"/>
    </source>
</evidence>
<organism evidence="18 19">
    <name type="scientific">Falsiporphyromonas endometrii</name>
    <dbReference type="NCBI Taxonomy" id="1387297"/>
    <lineage>
        <taxon>Bacteria</taxon>
        <taxon>Pseudomonadati</taxon>
        <taxon>Bacteroidota</taxon>
        <taxon>Bacteroidia</taxon>
        <taxon>Bacteroidales</taxon>
        <taxon>Porphyromonadaceae</taxon>
        <taxon>Falsiporphyromonas</taxon>
    </lineage>
</organism>
<dbReference type="InterPro" id="IPR001650">
    <property type="entry name" value="Helicase_C-like"/>
</dbReference>
<dbReference type="InterPro" id="IPR033454">
    <property type="entry name" value="RecG_wedge"/>
</dbReference>
<evidence type="ECO:0000256" key="14">
    <source>
        <dbReference type="ARBA" id="ARBA00048988"/>
    </source>
</evidence>
<evidence type="ECO:0000259" key="16">
    <source>
        <dbReference type="PROSITE" id="PS51192"/>
    </source>
</evidence>
<dbReference type="InterPro" id="IPR004609">
    <property type="entry name" value="ATP-dep_DNA_helicase_RecG"/>
</dbReference>
<evidence type="ECO:0000256" key="8">
    <source>
        <dbReference type="ARBA" id="ARBA00023125"/>
    </source>
</evidence>
<dbReference type="Pfam" id="PF17191">
    <property type="entry name" value="RecG_wedge"/>
    <property type="match status" value="1"/>
</dbReference>
<keyword evidence="9 15" id="KW-0233">DNA recombination</keyword>
<evidence type="ECO:0000313" key="18">
    <source>
        <dbReference type="EMBL" id="MFC4666427.1"/>
    </source>
</evidence>
<dbReference type="Pfam" id="PF19833">
    <property type="entry name" value="RecG_dom3_C"/>
    <property type="match status" value="1"/>
</dbReference>
<dbReference type="CDD" id="cd17992">
    <property type="entry name" value="DEXHc_RecG"/>
    <property type="match status" value="1"/>
</dbReference>
<dbReference type="InterPro" id="IPR045562">
    <property type="entry name" value="RecG_dom3_C"/>
</dbReference>
<dbReference type="InterPro" id="IPR014001">
    <property type="entry name" value="Helicase_ATP-bd"/>
</dbReference>
<dbReference type="InterPro" id="IPR027417">
    <property type="entry name" value="P-loop_NTPase"/>
</dbReference>
<keyword evidence="8" id="KW-0238">DNA-binding</keyword>
<keyword evidence="10 15" id="KW-0234">DNA repair</keyword>
<comment type="similarity">
    <text evidence="1 15">Belongs to the helicase family. RecG subfamily.</text>
</comment>
<evidence type="ECO:0000256" key="4">
    <source>
        <dbReference type="ARBA" id="ARBA00022763"/>
    </source>
</evidence>
<evidence type="ECO:0000256" key="15">
    <source>
        <dbReference type="RuleBase" id="RU363016"/>
    </source>
</evidence>
<evidence type="ECO:0000256" key="12">
    <source>
        <dbReference type="ARBA" id="ARBA00034617"/>
    </source>
</evidence>
<dbReference type="Gene3D" id="3.40.50.300">
    <property type="entry name" value="P-loop containing nucleotide triphosphate hydrolases"/>
    <property type="match status" value="2"/>
</dbReference>
<keyword evidence="19" id="KW-1185">Reference proteome</keyword>
<dbReference type="Pfam" id="PF00270">
    <property type="entry name" value="DEAD"/>
    <property type="match status" value="1"/>
</dbReference>
<dbReference type="PROSITE" id="PS51192">
    <property type="entry name" value="HELICASE_ATP_BIND_1"/>
    <property type="match status" value="1"/>
</dbReference>
<dbReference type="Pfam" id="PF00271">
    <property type="entry name" value="Helicase_C"/>
    <property type="match status" value="1"/>
</dbReference>
<reference evidence="19" key="1">
    <citation type="journal article" date="2019" name="Int. J. Syst. Evol. Microbiol.">
        <title>The Global Catalogue of Microorganisms (GCM) 10K type strain sequencing project: providing services to taxonomists for standard genome sequencing and annotation.</title>
        <authorList>
            <consortium name="The Broad Institute Genomics Platform"/>
            <consortium name="The Broad Institute Genome Sequencing Center for Infectious Disease"/>
            <person name="Wu L."/>
            <person name="Ma J."/>
        </authorList>
    </citation>
    <scope>NUCLEOTIDE SEQUENCE [LARGE SCALE GENOMIC DNA]</scope>
    <source>
        <strain evidence="19">CGMCC 4.7357</strain>
    </source>
</reference>